<keyword evidence="3" id="KW-0732">Signal</keyword>
<reference evidence="5" key="1">
    <citation type="submission" date="2017-08" db="EMBL/GenBank/DDBJ databases">
        <title>A dynamic microbial community with high functional redundancy inhabits the cold, oxic subseafloor aquifer.</title>
        <authorList>
            <person name="Tully B.J."/>
            <person name="Wheat C.G."/>
            <person name="Glazer B.T."/>
            <person name="Huber J.A."/>
        </authorList>
    </citation>
    <scope>NUCLEOTIDE SEQUENCE [LARGE SCALE GENOMIC DNA]</scope>
</reference>
<evidence type="ECO:0000313" key="4">
    <source>
        <dbReference type="EMBL" id="PCJ42202.1"/>
    </source>
</evidence>
<proteinExistence type="predicted"/>
<dbReference type="EMBL" id="NVWI01000003">
    <property type="protein sequence ID" value="PCJ42202.1"/>
    <property type="molecule type" value="Genomic_DNA"/>
</dbReference>
<sequence length="168" mass="18372">MLKKLIYSLISTLLLNACSFNPYSISVNDNVLYSPSGNIVEEVVEDPGLQGCINTYLNNNPDTNLQTISQLSCTDAGITSLIGLNNIPNLSLLDVSNNSIIDLSPVIYLERLRVLRIANNSIRSINTLSNLSLLNFIDLSGNSLISCRQLDQLESKLGSSLRRPLSCN</sequence>
<evidence type="ECO:0000256" key="1">
    <source>
        <dbReference type="ARBA" id="ARBA00022614"/>
    </source>
</evidence>
<feature type="chain" id="PRO_5012381974" description="Leucine-rich repeat domain-containing protein" evidence="3">
    <location>
        <begin position="20"/>
        <end position="168"/>
    </location>
</feature>
<dbReference type="InterPro" id="IPR050836">
    <property type="entry name" value="SDS22/Internalin_LRR"/>
</dbReference>
<dbReference type="PANTHER" id="PTHR46652:SF3">
    <property type="entry name" value="LEUCINE-RICH REPEAT-CONTAINING PROTEIN 9"/>
    <property type="match status" value="1"/>
</dbReference>
<accession>A0A2A5CEJ8</accession>
<dbReference type="PANTHER" id="PTHR46652">
    <property type="entry name" value="LEUCINE-RICH REPEAT AND IQ DOMAIN-CONTAINING PROTEIN 1-RELATED"/>
    <property type="match status" value="1"/>
</dbReference>
<evidence type="ECO:0000256" key="2">
    <source>
        <dbReference type="ARBA" id="ARBA00022737"/>
    </source>
</evidence>
<dbReference type="SUPFAM" id="SSF52058">
    <property type="entry name" value="L domain-like"/>
    <property type="match status" value="1"/>
</dbReference>
<keyword evidence="1" id="KW-0433">Leucine-rich repeat</keyword>
<name>A0A2A5CEJ8_9GAMM</name>
<comment type="caution">
    <text evidence="4">The sequence shown here is derived from an EMBL/GenBank/DDBJ whole genome shotgun (WGS) entry which is preliminary data.</text>
</comment>
<dbReference type="Gene3D" id="3.80.10.10">
    <property type="entry name" value="Ribonuclease Inhibitor"/>
    <property type="match status" value="1"/>
</dbReference>
<keyword evidence="2" id="KW-0677">Repeat</keyword>
<dbReference type="Proteomes" id="UP000228987">
    <property type="component" value="Unassembled WGS sequence"/>
</dbReference>
<dbReference type="AlphaFoldDB" id="A0A2A5CEJ8"/>
<protein>
    <recommendedName>
        <fullName evidence="6">Leucine-rich repeat domain-containing protein</fullName>
    </recommendedName>
</protein>
<gene>
    <name evidence="4" type="ORF">COA71_06335</name>
</gene>
<evidence type="ECO:0000313" key="5">
    <source>
        <dbReference type="Proteomes" id="UP000228987"/>
    </source>
</evidence>
<organism evidence="4 5">
    <name type="scientific">SAR86 cluster bacterium</name>
    <dbReference type="NCBI Taxonomy" id="2030880"/>
    <lineage>
        <taxon>Bacteria</taxon>
        <taxon>Pseudomonadati</taxon>
        <taxon>Pseudomonadota</taxon>
        <taxon>Gammaproteobacteria</taxon>
        <taxon>SAR86 cluster</taxon>
    </lineage>
</organism>
<dbReference type="PROSITE" id="PS51450">
    <property type="entry name" value="LRR"/>
    <property type="match status" value="2"/>
</dbReference>
<dbReference type="InterPro" id="IPR032675">
    <property type="entry name" value="LRR_dom_sf"/>
</dbReference>
<feature type="signal peptide" evidence="3">
    <location>
        <begin position="1"/>
        <end position="19"/>
    </location>
</feature>
<dbReference type="InterPro" id="IPR001611">
    <property type="entry name" value="Leu-rich_rpt"/>
</dbReference>
<evidence type="ECO:0008006" key="6">
    <source>
        <dbReference type="Google" id="ProtNLM"/>
    </source>
</evidence>
<evidence type="ECO:0000256" key="3">
    <source>
        <dbReference type="SAM" id="SignalP"/>
    </source>
</evidence>